<organism evidence="1 2">
    <name type="scientific">Micropruina glycogenica</name>
    <dbReference type="NCBI Taxonomy" id="75385"/>
    <lineage>
        <taxon>Bacteria</taxon>
        <taxon>Bacillati</taxon>
        <taxon>Actinomycetota</taxon>
        <taxon>Actinomycetes</taxon>
        <taxon>Propionibacteriales</taxon>
        <taxon>Nocardioidaceae</taxon>
        <taxon>Micropruina</taxon>
    </lineage>
</organism>
<dbReference type="InterPro" id="IPR006439">
    <property type="entry name" value="HAD-SF_hydro_IA"/>
</dbReference>
<dbReference type="RefSeq" id="WP_105186588.1">
    <property type="nucleotide sequence ID" value="NZ_BAAAGO010000035.1"/>
</dbReference>
<dbReference type="InterPro" id="IPR023214">
    <property type="entry name" value="HAD_sf"/>
</dbReference>
<dbReference type="Pfam" id="PF00702">
    <property type="entry name" value="Hydrolase"/>
    <property type="match status" value="1"/>
</dbReference>
<dbReference type="PANTHER" id="PTHR43611">
    <property type="entry name" value="ALPHA-D-GLUCOSE 1-PHOSPHATE PHOSPHATASE"/>
    <property type="match status" value="1"/>
</dbReference>
<accession>A0A2N9JK99</accession>
<evidence type="ECO:0000313" key="1">
    <source>
        <dbReference type="EMBL" id="SPD87978.1"/>
    </source>
</evidence>
<dbReference type="Proteomes" id="UP000238164">
    <property type="component" value="Chromosome 1"/>
</dbReference>
<dbReference type="PRINTS" id="PR00413">
    <property type="entry name" value="HADHALOGNASE"/>
</dbReference>
<evidence type="ECO:0000313" key="2">
    <source>
        <dbReference type="Proteomes" id="UP000238164"/>
    </source>
</evidence>
<evidence type="ECO:0008006" key="3">
    <source>
        <dbReference type="Google" id="ProtNLM"/>
    </source>
</evidence>
<dbReference type="PANTHER" id="PTHR43611:SF3">
    <property type="entry name" value="FLAVIN MONONUCLEOTIDE HYDROLASE 1, CHLOROPLATIC"/>
    <property type="match status" value="1"/>
</dbReference>
<protein>
    <recommendedName>
        <fullName evidence="3">Hydrolase of the HAD superfamily</fullName>
    </recommendedName>
</protein>
<dbReference type="SFLD" id="SFLDS00003">
    <property type="entry name" value="Haloacid_Dehalogenase"/>
    <property type="match status" value="1"/>
</dbReference>
<dbReference type="InterPro" id="IPR036412">
    <property type="entry name" value="HAD-like_sf"/>
</dbReference>
<dbReference type="Gene3D" id="3.40.50.1000">
    <property type="entry name" value="HAD superfamily/HAD-like"/>
    <property type="match status" value="1"/>
</dbReference>
<dbReference type="AlphaFoldDB" id="A0A2N9JK99"/>
<dbReference type="OrthoDB" id="9795007at2"/>
<dbReference type="SFLD" id="SFLDG01129">
    <property type="entry name" value="C1.5:_HAD__Beta-PGM__Phosphata"/>
    <property type="match status" value="1"/>
</dbReference>
<dbReference type="KEGG" id="mgg:MPLG2_2948"/>
<gene>
    <name evidence="1" type="ORF">MPLG2_2948</name>
</gene>
<dbReference type="NCBIfam" id="TIGR01509">
    <property type="entry name" value="HAD-SF-IA-v3"/>
    <property type="match status" value="1"/>
</dbReference>
<dbReference type="CDD" id="cd02603">
    <property type="entry name" value="HAD_sEH-N_like"/>
    <property type="match status" value="1"/>
</dbReference>
<dbReference type="EMBL" id="LT985188">
    <property type="protein sequence ID" value="SPD87978.1"/>
    <property type="molecule type" value="Genomic_DNA"/>
</dbReference>
<reference evidence="1 2" key="1">
    <citation type="submission" date="2018-02" db="EMBL/GenBank/DDBJ databases">
        <authorList>
            <person name="Cohen D.B."/>
            <person name="Kent A.D."/>
        </authorList>
    </citation>
    <scope>NUCLEOTIDE SEQUENCE [LARGE SCALE GENOMIC DNA]</scope>
    <source>
        <strain evidence="1">1</strain>
    </source>
</reference>
<dbReference type="SUPFAM" id="SSF56784">
    <property type="entry name" value="HAD-like"/>
    <property type="match status" value="1"/>
</dbReference>
<proteinExistence type="predicted"/>
<sequence>MIRAVVFDLGQVLASPPDIHSHPAGLLGVATDDFAAGYWTGRQAYDEGGSDADYWGPLLSGLGLAPDAESVALLAGTDATIWTRIRPEAERLLADVAATGLVTGLLSNAPVALGAAIEAAPWRRHLDRVYVSALIGSAKPKRAIYDHAAADLGVPPAAIAFVDDRPENVEGALAAGWTAHLWQDDADTRAWLTELGVLAER</sequence>
<keyword evidence="2" id="KW-1185">Reference proteome</keyword>
<name>A0A2N9JK99_9ACTN</name>